<comment type="subcellular location">
    <subcellularLocation>
        <location evidence="1">Cell membrane</location>
        <topology evidence="1">Multi-pass membrane protein</topology>
    </subcellularLocation>
</comment>
<evidence type="ECO:0000313" key="10">
    <source>
        <dbReference type="EMBL" id="MBB1096639.1"/>
    </source>
</evidence>
<evidence type="ECO:0000259" key="9">
    <source>
        <dbReference type="PROSITE" id="PS51012"/>
    </source>
</evidence>
<dbReference type="Proteomes" id="UP000517106">
    <property type="component" value="Unassembled WGS sequence"/>
</dbReference>
<dbReference type="AlphaFoldDB" id="A0A7W3UJG9"/>
<dbReference type="Pfam" id="PF12698">
    <property type="entry name" value="ABC2_membrane_3"/>
    <property type="match status" value="1"/>
</dbReference>
<gene>
    <name evidence="10" type="ORF">H5S09_01460</name>
</gene>
<accession>A0A7W3UJG9</accession>
<dbReference type="PANTHER" id="PTHR30294:SF38">
    <property type="entry name" value="TRANSPORT PERMEASE PROTEIN"/>
    <property type="match status" value="1"/>
</dbReference>
<keyword evidence="6 8" id="KW-1133">Transmembrane helix</keyword>
<evidence type="ECO:0000256" key="1">
    <source>
        <dbReference type="ARBA" id="ARBA00004651"/>
    </source>
</evidence>
<keyword evidence="5 8" id="KW-0812">Transmembrane</keyword>
<keyword evidence="11" id="KW-1185">Reference proteome</keyword>
<evidence type="ECO:0000256" key="5">
    <source>
        <dbReference type="ARBA" id="ARBA00022692"/>
    </source>
</evidence>
<protein>
    <submittedName>
        <fullName evidence="10">ABC transporter permease</fullName>
    </submittedName>
</protein>
<feature type="transmembrane region" description="Helical" evidence="8">
    <location>
        <begin position="291"/>
        <end position="308"/>
    </location>
</feature>
<dbReference type="PROSITE" id="PS51012">
    <property type="entry name" value="ABC_TM2"/>
    <property type="match status" value="1"/>
</dbReference>
<evidence type="ECO:0000256" key="2">
    <source>
        <dbReference type="ARBA" id="ARBA00007783"/>
    </source>
</evidence>
<dbReference type="EMBL" id="JACIVA010000016">
    <property type="protein sequence ID" value="MBB1096639.1"/>
    <property type="molecule type" value="Genomic_DNA"/>
</dbReference>
<feature type="transmembrane region" description="Helical" evidence="8">
    <location>
        <begin position="222"/>
        <end position="248"/>
    </location>
</feature>
<feature type="transmembrane region" description="Helical" evidence="8">
    <location>
        <begin position="348"/>
        <end position="366"/>
    </location>
</feature>
<dbReference type="GO" id="GO:0140359">
    <property type="term" value="F:ABC-type transporter activity"/>
    <property type="evidence" value="ECO:0007669"/>
    <property type="project" value="InterPro"/>
</dbReference>
<dbReference type="GO" id="GO:0005886">
    <property type="term" value="C:plasma membrane"/>
    <property type="evidence" value="ECO:0007669"/>
    <property type="project" value="UniProtKB-SubCell"/>
</dbReference>
<keyword evidence="7 8" id="KW-0472">Membrane</keyword>
<comment type="similarity">
    <text evidence="2">Belongs to the ABC-2 integral membrane protein family.</text>
</comment>
<dbReference type="PANTHER" id="PTHR30294">
    <property type="entry name" value="MEMBRANE COMPONENT OF ABC TRANSPORTER YHHJ-RELATED"/>
    <property type="match status" value="1"/>
</dbReference>
<feature type="domain" description="ABC transmembrane type-2" evidence="9">
    <location>
        <begin position="139"/>
        <end position="369"/>
    </location>
</feature>
<evidence type="ECO:0000256" key="7">
    <source>
        <dbReference type="ARBA" id="ARBA00023136"/>
    </source>
</evidence>
<evidence type="ECO:0000256" key="8">
    <source>
        <dbReference type="SAM" id="Phobius"/>
    </source>
</evidence>
<dbReference type="InterPro" id="IPR051449">
    <property type="entry name" value="ABC-2_transporter_component"/>
</dbReference>
<keyword evidence="3" id="KW-0813">Transport</keyword>
<evidence type="ECO:0000256" key="6">
    <source>
        <dbReference type="ARBA" id="ARBA00022989"/>
    </source>
</evidence>
<feature type="transmembrane region" description="Helical" evidence="8">
    <location>
        <begin position="20"/>
        <end position="39"/>
    </location>
</feature>
<reference evidence="10 11" key="1">
    <citation type="submission" date="2020-07" db="EMBL/GenBank/DDBJ databases">
        <title>Description of Limosilactobacillus balticus sp. nov., Limosilactobacillus agrestis sp. nov., Limosilactobacillus albertensis sp. nov., Limosilactobacillus rudii sp. nov., Limosilactobacillus fastidiosus sp. nov., five novel Limosilactobacillus species isolated from the vertebrate gastrointestinal tract, and proposal of 6 subspecies of Limosilactobacillus reuteri adapted to the gastrointestinal tract of specific vertebrate hosts.</title>
        <authorList>
            <person name="Li F."/>
            <person name="Cheng C."/>
            <person name="Zheng J."/>
            <person name="Quevedo R.M."/>
            <person name="Li J."/>
            <person name="Roos S."/>
            <person name="Gaenzle M.G."/>
            <person name="Walter J."/>
        </authorList>
    </citation>
    <scope>NUCLEOTIDE SEQUENCE [LARGE SCALE GENOMIC DNA]</scope>
    <source>
        <strain evidence="10 11">STM2_1</strain>
    </source>
</reference>
<feature type="transmembrane region" description="Helical" evidence="8">
    <location>
        <begin position="179"/>
        <end position="201"/>
    </location>
</feature>
<organism evidence="10 11">
    <name type="scientific">Limosilactobacillus rudii</name>
    <dbReference type="NCBI Taxonomy" id="2759755"/>
    <lineage>
        <taxon>Bacteria</taxon>
        <taxon>Bacillati</taxon>
        <taxon>Bacillota</taxon>
        <taxon>Bacilli</taxon>
        <taxon>Lactobacillales</taxon>
        <taxon>Lactobacillaceae</taxon>
        <taxon>Limosilactobacillus</taxon>
    </lineage>
</organism>
<evidence type="ECO:0000256" key="3">
    <source>
        <dbReference type="ARBA" id="ARBA00022448"/>
    </source>
</evidence>
<proteinExistence type="inferred from homology"/>
<feature type="transmembrane region" description="Helical" evidence="8">
    <location>
        <begin position="254"/>
        <end position="279"/>
    </location>
</feature>
<sequence>MRTLAITKRTLIELLRDKRALALMFLAPILILWLMNVMFSANSDPKVEIATVNVSQTIQQNLKKVDGVSVKAVNSNRQAKNKLKKNKVDAIINYNQAKNHFNVTYANTDSTKTTLTKQALKAAITGQTITTLSTGIQRLQSMVKSTNPNISITQENTKAPSISNHYQYGNADTSFFTKIVPILMGFFVFFFVFLISGMALLKERTSGTFDRLLATPVRRSEIVFGYMLSYGIISILQSTVIVLTTVWLLKIEVVGSIINIIIISVLLAFVALAFGILMSTLANSEFQMMQFIPLVVVPQIFFSGIIPLDSMASWVQYIGKILPLTYTGDALTQIIMYGKGLTSLGTDILALLIFLLILLWLNIIGLKRYRKV</sequence>
<dbReference type="InterPro" id="IPR013525">
    <property type="entry name" value="ABC2_TM"/>
</dbReference>
<evidence type="ECO:0000256" key="4">
    <source>
        <dbReference type="ARBA" id="ARBA00022475"/>
    </source>
</evidence>
<keyword evidence="4" id="KW-1003">Cell membrane</keyword>
<name>A0A7W3UJG9_9LACO</name>
<evidence type="ECO:0000313" key="11">
    <source>
        <dbReference type="Proteomes" id="UP000517106"/>
    </source>
</evidence>
<dbReference type="InterPro" id="IPR047817">
    <property type="entry name" value="ABC2_TM_bact-type"/>
</dbReference>
<dbReference type="RefSeq" id="WP_182595253.1">
    <property type="nucleotide sequence ID" value="NZ_JACIVA010000016.1"/>
</dbReference>
<comment type="caution">
    <text evidence="10">The sequence shown here is derived from an EMBL/GenBank/DDBJ whole genome shotgun (WGS) entry which is preliminary data.</text>
</comment>